<reference evidence="2 3" key="1">
    <citation type="submission" date="2017-08" db="EMBL/GenBank/DDBJ databases">
        <title>Acidophilic green algal genome provides insights into adaptation to an acidic environment.</title>
        <authorList>
            <person name="Hirooka S."/>
            <person name="Hirose Y."/>
            <person name="Kanesaki Y."/>
            <person name="Higuchi S."/>
            <person name="Fujiwara T."/>
            <person name="Onuma R."/>
            <person name="Era A."/>
            <person name="Ohbayashi R."/>
            <person name="Uzuka A."/>
            <person name="Nozaki H."/>
            <person name="Yoshikawa H."/>
            <person name="Miyagishima S.Y."/>
        </authorList>
    </citation>
    <scope>NUCLEOTIDE SEQUENCE [LARGE SCALE GENOMIC DNA]</scope>
    <source>
        <strain evidence="2 3">NIES-2499</strain>
    </source>
</reference>
<dbReference type="InterPro" id="IPR038538">
    <property type="entry name" value="MTERF_sf"/>
</dbReference>
<dbReference type="Proteomes" id="UP000232323">
    <property type="component" value="Unassembled WGS sequence"/>
</dbReference>
<dbReference type="EMBL" id="BEGY01000083">
    <property type="protein sequence ID" value="GAX82625.1"/>
    <property type="molecule type" value="Genomic_DNA"/>
</dbReference>
<dbReference type="AlphaFoldDB" id="A0A250XHR1"/>
<keyword evidence="3" id="KW-1185">Reference proteome</keyword>
<accession>A0A250XHR1</accession>
<sequence>MQFELRHAPHLAGSKLNTSAQGTVPITASPCRINHKFRLSTNHLVCCTHVQIRHCCQTAPTSSGYSGFSHSRSARYQTRNISICSTPSSDRSYQEKFKNSKAEQDRPTKRRDAATNSRRLKGQMPIETSTDSSKQRGGLKSGHVILQNNVKTEVTLRARDFEDDYIEGEEEMEEEDEGEEELDGEPVSKEEAERLIFGNKDFTQGPVVKEDREAQQLACEKALNELGISPDLTLAILELRKKGCVPTDVDVLTEKVQSAFGAAGGTSESFEKTVALLCSTLSLPSEGWSISQEEVLNAALSAPRVLSMPVAAVQQRVAELTEIMKITPSRACELCCRSPALLLTTRSALETKLRTMYSATGLDMEACAIMITVHMFPGLKFQ</sequence>
<evidence type="ECO:0000256" key="1">
    <source>
        <dbReference type="SAM" id="MobiDB-lite"/>
    </source>
</evidence>
<evidence type="ECO:0000313" key="3">
    <source>
        <dbReference type="Proteomes" id="UP000232323"/>
    </source>
</evidence>
<evidence type="ECO:0000313" key="2">
    <source>
        <dbReference type="EMBL" id="GAX82625.1"/>
    </source>
</evidence>
<feature type="compositionally biased region" description="Acidic residues" evidence="1">
    <location>
        <begin position="168"/>
        <end position="184"/>
    </location>
</feature>
<organism evidence="2 3">
    <name type="scientific">Chlamydomonas eustigma</name>
    <dbReference type="NCBI Taxonomy" id="1157962"/>
    <lineage>
        <taxon>Eukaryota</taxon>
        <taxon>Viridiplantae</taxon>
        <taxon>Chlorophyta</taxon>
        <taxon>core chlorophytes</taxon>
        <taxon>Chlorophyceae</taxon>
        <taxon>CS clade</taxon>
        <taxon>Chlamydomonadales</taxon>
        <taxon>Chlamydomonadaceae</taxon>
        <taxon>Chlamydomonas</taxon>
    </lineage>
</organism>
<dbReference type="OrthoDB" id="10669119at2759"/>
<feature type="region of interest" description="Disordered" evidence="1">
    <location>
        <begin position="84"/>
        <end position="144"/>
    </location>
</feature>
<feature type="region of interest" description="Disordered" evidence="1">
    <location>
        <begin position="168"/>
        <end position="189"/>
    </location>
</feature>
<dbReference type="Gene3D" id="1.25.70.10">
    <property type="entry name" value="Transcription termination factor 3, mitochondrial"/>
    <property type="match status" value="1"/>
</dbReference>
<proteinExistence type="predicted"/>
<feature type="compositionally biased region" description="Basic and acidic residues" evidence="1">
    <location>
        <begin position="92"/>
        <end position="113"/>
    </location>
</feature>
<comment type="caution">
    <text evidence="2">The sequence shown here is derived from an EMBL/GenBank/DDBJ whole genome shotgun (WGS) entry which is preliminary data.</text>
</comment>
<gene>
    <name evidence="2" type="ORF">CEUSTIGMA_g10051.t1</name>
</gene>
<name>A0A250XHR1_9CHLO</name>
<protein>
    <submittedName>
        <fullName evidence="2">Uncharacterized protein</fullName>
    </submittedName>
</protein>